<dbReference type="PROSITE" id="PS00257">
    <property type="entry name" value="BOMBESIN"/>
    <property type="match status" value="1"/>
</dbReference>
<dbReference type="PANTHER" id="PTHR16866:SF4">
    <property type="entry name" value="PROTEIN CBG24674"/>
    <property type="match status" value="1"/>
</dbReference>
<dbReference type="Ensembl" id="ENSMALT00000029643.1">
    <property type="protein sequence ID" value="ENSMALP00000029120.1"/>
    <property type="gene ID" value="ENSMALG00000020150.1"/>
</dbReference>
<keyword evidence="3" id="KW-0964">Secreted</keyword>
<dbReference type="Proteomes" id="UP000261600">
    <property type="component" value="Unplaced"/>
</dbReference>
<dbReference type="STRING" id="43700.ENSMALP00000029120"/>
<evidence type="ECO:0000256" key="2">
    <source>
        <dbReference type="ARBA" id="ARBA00010012"/>
    </source>
</evidence>
<evidence type="ECO:0000256" key="1">
    <source>
        <dbReference type="ARBA" id="ARBA00004613"/>
    </source>
</evidence>
<accession>A0A3Q3K7S0</accession>
<evidence type="ECO:0000313" key="6">
    <source>
        <dbReference type="Proteomes" id="UP000261600"/>
    </source>
</evidence>
<comment type="similarity">
    <text evidence="2">Belongs to the bombesin/neuromedin-B/ranatensin family.</text>
</comment>
<dbReference type="GO" id="GO:0005576">
    <property type="term" value="C:extracellular region"/>
    <property type="evidence" value="ECO:0007669"/>
    <property type="project" value="UniProtKB-SubCell"/>
</dbReference>
<dbReference type="Pfam" id="PF02044">
    <property type="entry name" value="Bombesin"/>
    <property type="match status" value="1"/>
</dbReference>
<reference evidence="5" key="1">
    <citation type="submission" date="2025-08" db="UniProtKB">
        <authorList>
            <consortium name="Ensembl"/>
        </authorList>
    </citation>
    <scope>IDENTIFICATION</scope>
</reference>
<comment type="subcellular location">
    <subcellularLocation>
        <location evidence="1">Secreted</location>
    </subcellularLocation>
</comment>
<protein>
    <submittedName>
        <fullName evidence="5">Uncharacterized protein</fullName>
    </submittedName>
</protein>
<dbReference type="PANTHER" id="PTHR16866">
    <property type="entry name" value="GASTRIN-RELEASING PEPTIDE"/>
    <property type="match status" value="1"/>
</dbReference>
<proteinExistence type="inferred from homology"/>
<reference evidence="5" key="2">
    <citation type="submission" date="2025-09" db="UniProtKB">
        <authorList>
            <consortium name="Ensembl"/>
        </authorList>
    </citation>
    <scope>IDENTIFICATION</scope>
</reference>
<dbReference type="GO" id="GO:0007218">
    <property type="term" value="P:neuropeptide signaling pathway"/>
    <property type="evidence" value="ECO:0007669"/>
    <property type="project" value="InterPro"/>
</dbReference>
<evidence type="ECO:0000256" key="3">
    <source>
        <dbReference type="ARBA" id="ARBA00022525"/>
    </source>
</evidence>
<dbReference type="GO" id="GO:0005184">
    <property type="term" value="F:neuropeptide hormone activity"/>
    <property type="evidence" value="ECO:0007669"/>
    <property type="project" value="TreeGrafter"/>
</dbReference>
<evidence type="ECO:0000313" key="5">
    <source>
        <dbReference type="Ensembl" id="ENSMALP00000029120.1"/>
    </source>
</evidence>
<dbReference type="InterPro" id="IPR000874">
    <property type="entry name" value="Bombesin"/>
</dbReference>
<keyword evidence="6" id="KW-1185">Reference proteome</keyword>
<dbReference type="AlphaFoldDB" id="A0A3Q3K7S0"/>
<sequence>PNCSSWFMAFYLTCVLSQSLRLWPLFIFLTAIPCGFHCSQNPPRGNQWAVGHLMGKKSIESLTELQESNPDSAYLTSSETAGVTELGRYEHLMQALMQLKNQKPIEPQTADRLLHLQGDWREEGRDKYLREVSVWILWPYFSVSVTKGFEAKPLCLHAFFLFITAL</sequence>
<organism evidence="5 6">
    <name type="scientific">Monopterus albus</name>
    <name type="common">Swamp eel</name>
    <dbReference type="NCBI Taxonomy" id="43700"/>
    <lineage>
        <taxon>Eukaryota</taxon>
        <taxon>Metazoa</taxon>
        <taxon>Chordata</taxon>
        <taxon>Craniata</taxon>
        <taxon>Vertebrata</taxon>
        <taxon>Euteleostomi</taxon>
        <taxon>Actinopterygii</taxon>
        <taxon>Neopterygii</taxon>
        <taxon>Teleostei</taxon>
        <taxon>Neoteleostei</taxon>
        <taxon>Acanthomorphata</taxon>
        <taxon>Anabantaria</taxon>
        <taxon>Synbranchiformes</taxon>
        <taxon>Synbranchidae</taxon>
        <taxon>Monopterus</taxon>
    </lineage>
</organism>
<keyword evidence="4" id="KW-0027">Amidation</keyword>
<evidence type="ECO:0000256" key="4">
    <source>
        <dbReference type="ARBA" id="ARBA00022815"/>
    </source>
</evidence>
<name>A0A3Q3K7S0_MONAL</name>